<dbReference type="InterPro" id="IPR000639">
    <property type="entry name" value="Epox_hydrolase-like"/>
</dbReference>
<proteinExistence type="predicted"/>
<dbReference type="PANTHER" id="PTHR43329">
    <property type="entry name" value="EPOXIDE HYDROLASE"/>
    <property type="match status" value="1"/>
</dbReference>
<dbReference type="InterPro" id="IPR000073">
    <property type="entry name" value="AB_hydrolase_1"/>
</dbReference>
<gene>
    <name evidence="3" type="ORF">GBA65_06115</name>
</gene>
<keyword evidence="1 3" id="KW-0378">Hydrolase</keyword>
<evidence type="ECO:0000256" key="1">
    <source>
        <dbReference type="ARBA" id="ARBA00022801"/>
    </source>
</evidence>
<dbReference type="Proteomes" id="UP000502706">
    <property type="component" value="Chromosome"/>
</dbReference>
<dbReference type="EMBL" id="CP045121">
    <property type="protein sequence ID" value="QIN78153.1"/>
    <property type="molecule type" value="Genomic_DNA"/>
</dbReference>
<reference evidence="3 4" key="1">
    <citation type="submission" date="2019-10" db="EMBL/GenBank/DDBJ databases">
        <title>Rubrobacter sp nov SCSIO 52915 isolated from a deep-sea sediment in the South China Sea.</title>
        <authorList>
            <person name="Chen R.W."/>
        </authorList>
    </citation>
    <scope>NUCLEOTIDE SEQUENCE [LARGE SCALE GENOMIC DNA]</scope>
    <source>
        <strain evidence="3 4">SCSIO 52915</strain>
    </source>
</reference>
<dbReference type="GO" id="GO:0016787">
    <property type="term" value="F:hydrolase activity"/>
    <property type="evidence" value="ECO:0007669"/>
    <property type="project" value="UniProtKB-KW"/>
</dbReference>
<dbReference type="RefSeq" id="WP_166395829.1">
    <property type="nucleotide sequence ID" value="NZ_CP045121.1"/>
</dbReference>
<dbReference type="AlphaFoldDB" id="A0A6G8PVF0"/>
<dbReference type="Gene3D" id="3.40.50.1820">
    <property type="entry name" value="alpha/beta hydrolase"/>
    <property type="match status" value="1"/>
</dbReference>
<protein>
    <submittedName>
        <fullName evidence="3">Alpha/beta fold hydrolase</fullName>
    </submittedName>
</protein>
<sequence>MFEGFERHRVAGAEGVEINVVLGGEGPPVLLLHGYPQTHAMWHGVAPLLADAGFSVAAADLRGYGDSSKPGGDEAHVAYSKRAMADDMVRAMASLGFERFAVAGHDRGGRVGHRMALDHAGSVSRLAVLDILPTRHLFSTVDRNLATAYYHWFFLSQPYDFPETLIGGSRSYFLRSVLGRYGSTSETFAPEALAEYERCFDERTVHASCEDYRAAASIDLSHDDSDRENGRRVECPLLALWGRNGAMHGLYSVLEVWRAYAGDVRGRPVDAGHYLAEERPEETARELAAFLSA</sequence>
<organism evidence="3 4">
    <name type="scientific">Rubrobacter marinus</name>
    <dbReference type="NCBI Taxonomy" id="2653852"/>
    <lineage>
        <taxon>Bacteria</taxon>
        <taxon>Bacillati</taxon>
        <taxon>Actinomycetota</taxon>
        <taxon>Rubrobacteria</taxon>
        <taxon>Rubrobacterales</taxon>
        <taxon>Rubrobacteraceae</taxon>
        <taxon>Rubrobacter</taxon>
    </lineage>
</organism>
<evidence type="ECO:0000313" key="4">
    <source>
        <dbReference type="Proteomes" id="UP000502706"/>
    </source>
</evidence>
<dbReference type="KEGG" id="rmar:GBA65_06115"/>
<evidence type="ECO:0000313" key="3">
    <source>
        <dbReference type="EMBL" id="QIN78153.1"/>
    </source>
</evidence>
<evidence type="ECO:0000259" key="2">
    <source>
        <dbReference type="Pfam" id="PF00561"/>
    </source>
</evidence>
<accession>A0A6G8PVF0</accession>
<dbReference type="InterPro" id="IPR029058">
    <property type="entry name" value="AB_hydrolase_fold"/>
</dbReference>
<dbReference type="PRINTS" id="PR00412">
    <property type="entry name" value="EPOXHYDRLASE"/>
</dbReference>
<dbReference type="Pfam" id="PF00561">
    <property type="entry name" value="Abhydrolase_1"/>
    <property type="match status" value="1"/>
</dbReference>
<name>A0A6G8PVF0_9ACTN</name>
<dbReference type="SUPFAM" id="SSF53474">
    <property type="entry name" value="alpha/beta-Hydrolases"/>
    <property type="match status" value="1"/>
</dbReference>
<keyword evidence="4" id="KW-1185">Reference proteome</keyword>
<feature type="domain" description="AB hydrolase-1" evidence="2">
    <location>
        <begin position="27"/>
        <end position="280"/>
    </location>
</feature>